<evidence type="ECO:0000259" key="6">
    <source>
        <dbReference type="SMART" id="SM00849"/>
    </source>
</evidence>
<accession>A0A9W6PVV3</accession>
<dbReference type="RefSeq" id="WP_083951741.1">
    <property type="nucleotide sequence ID" value="NZ_BSRZ01000004.1"/>
</dbReference>
<dbReference type="Proteomes" id="UP001165124">
    <property type="component" value="Unassembled WGS sequence"/>
</dbReference>
<comment type="cofactor">
    <cofactor evidence="1">
        <name>Zn(2+)</name>
        <dbReference type="ChEBI" id="CHEBI:29105"/>
    </cofactor>
</comment>
<comment type="similarity">
    <text evidence="2">Belongs to the metallo-beta-lactamase superfamily.</text>
</comment>
<proteinExistence type="inferred from homology"/>
<evidence type="ECO:0000256" key="4">
    <source>
        <dbReference type="ARBA" id="ARBA00022801"/>
    </source>
</evidence>
<comment type="caution">
    <text evidence="7">The sequence shown here is derived from an EMBL/GenBank/DDBJ whole genome shotgun (WGS) entry which is preliminary data.</text>
</comment>
<dbReference type="GO" id="GO:0016787">
    <property type="term" value="F:hydrolase activity"/>
    <property type="evidence" value="ECO:0007669"/>
    <property type="project" value="UniProtKB-KW"/>
</dbReference>
<gene>
    <name evidence="7" type="ORF">Arub01_22020</name>
</gene>
<keyword evidence="4" id="KW-0378">Hydrolase</keyword>
<dbReference type="InterPro" id="IPR051013">
    <property type="entry name" value="MBL_superfamily_lactonases"/>
</dbReference>
<dbReference type="PANTHER" id="PTHR42978">
    <property type="entry name" value="QUORUM-QUENCHING LACTONASE YTNP-RELATED-RELATED"/>
    <property type="match status" value="1"/>
</dbReference>
<dbReference type="SMART" id="SM00849">
    <property type="entry name" value="Lactamase_B"/>
    <property type="match status" value="1"/>
</dbReference>
<dbReference type="EMBL" id="BSRZ01000004">
    <property type="protein sequence ID" value="GLW63958.1"/>
    <property type="molecule type" value="Genomic_DNA"/>
</dbReference>
<dbReference type="PANTHER" id="PTHR42978:SF2">
    <property type="entry name" value="102 KBASES UNSTABLE REGION: FROM 1 TO 119443"/>
    <property type="match status" value="1"/>
</dbReference>
<dbReference type="Pfam" id="PF00753">
    <property type="entry name" value="Lactamase_B"/>
    <property type="match status" value="1"/>
</dbReference>
<dbReference type="GO" id="GO:0046872">
    <property type="term" value="F:metal ion binding"/>
    <property type="evidence" value="ECO:0007669"/>
    <property type="project" value="UniProtKB-KW"/>
</dbReference>
<evidence type="ECO:0000256" key="3">
    <source>
        <dbReference type="ARBA" id="ARBA00022723"/>
    </source>
</evidence>
<dbReference type="InterPro" id="IPR001279">
    <property type="entry name" value="Metallo-B-lactamas"/>
</dbReference>
<evidence type="ECO:0000256" key="2">
    <source>
        <dbReference type="ARBA" id="ARBA00007749"/>
    </source>
</evidence>
<evidence type="ECO:0000313" key="8">
    <source>
        <dbReference type="Proteomes" id="UP001165124"/>
    </source>
</evidence>
<keyword evidence="8" id="KW-1185">Reference proteome</keyword>
<protein>
    <submittedName>
        <fullName evidence="7">N-acyl homoserine lactonase</fullName>
    </submittedName>
</protein>
<reference evidence="7" key="1">
    <citation type="submission" date="2023-02" db="EMBL/GenBank/DDBJ databases">
        <title>Actinomadura rubrobrunea NBRC 14622.</title>
        <authorList>
            <person name="Ichikawa N."/>
            <person name="Sato H."/>
            <person name="Tonouchi N."/>
        </authorList>
    </citation>
    <scope>NUCLEOTIDE SEQUENCE</scope>
    <source>
        <strain evidence="7">NBRC 14622</strain>
    </source>
</reference>
<evidence type="ECO:0000256" key="5">
    <source>
        <dbReference type="ARBA" id="ARBA00022833"/>
    </source>
</evidence>
<name>A0A9W6PVV3_9ACTN</name>
<keyword evidence="3" id="KW-0479">Metal-binding</keyword>
<keyword evidence="5" id="KW-0862">Zinc</keyword>
<dbReference type="CDD" id="cd07729">
    <property type="entry name" value="AHL_lactonase_MBL-fold"/>
    <property type="match status" value="1"/>
</dbReference>
<evidence type="ECO:0000313" key="7">
    <source>
        <dbReference type="EMBL" id="GLW63958.1"/>
    </source>
</evidence>
<evidence type="ECO:0000256" key="1">
    <source>
        <dbReference type="ARBA" id="ARBA00001947"/>
    </source>
</evidence>
<dbReference type="AlphaFoldDB" id="A0A9W6PVV3"/>
<dbReference type="Gene3D" id="3.60.15.10">
    <property type="entry name" value="Ribonuclease Z/Hydroxyacylglutathione hydrolase-like"/>
    <property type="match status" value="1"/>
</dbReference>
<feature type="domain" description="Metallo-beta-lactamase" evidence="6">
    <location>
        <begin position="17"/>
        <end position="220"/>
    </location>
</feature>
<dbReference type="InterPro" id="IPR036866">
    <property type="entry name" value="RibonucZ/Hydroxyglut_hydro"/>
</dbReference>
<sequence>MRLQLLFSGRIRPLGAPVPAYLIQTGDATVLVDTGPPRDRAGAHRADPDERVVLEPGEDVPALLGRLGVAPDDVDVVVCTHLDPDHAGNHDVFAGAEFVVQRSHHAWAVSAAGARRAAARAAWDRPGVRWTLVDGDTELLPGIELIESGGHVPGHQSVLVRLPETGPVLLAADAIPMKAALDPENRPIFPFDMDEAQVRASTKKLVDLARAEGAMIICGHEPANLTELRAAPAFYG</sequence>
<dbReference type="SUPFAM" id="SSF56281">
    <property type="entry name" value="Metallo-hydrolase/oxidoreductase"/>
    <property type="match status" value="1"/>
</dbReference>
<organism evidence="7 8">
    <name type="scientific">Actinomadura rubrobrunea</name>
    <dbReference type="NCBI Taxonomy" id="115335"/>
    <lineage>
        <taxon>Bacteria</taxon>
        <taxon>Bacillati</taxon>
        <taxon>Actinomycetota</taxon>
        <taxon>Actinomycetes</taxon>
        <taxon>Streptosporangiales</taxon>
        <taxon>Thermomonosporaceae</taxon>
        <taxon>Actinomadura</taxon>
    </lineage>
</organism>